<sequence length="339" mass="38038">MQSTFASIELGKRSLMAHQAGLHVTGQNVSNANTEGYSRQKITLEVFDPLYVPGLTRELTPGQIGQGVQVEKILRARDILLEDRILSESNGLSYWKEMNDWIYQVELVHNEPSERSLINALDKFWASWQELANNPEEIGAREAVREHGAMLARNVNHSYTSLKSIRDNIEDTVQTRVGEINALSGQIAHLNGEITRSENAGDNPNDLLDRRDMLIEKLADIVNIQIGRRDSDELFVYIGGKHLVQGEHFEQLALRTDPENEGYSAVIWAGDRSELKLSSGALKALLDARDIELKQQIDALDTIAVNLMDLVNSIHKRGFGLNLRTGTNFFRETPVSINL</sequence>
<evidence type="ECO:0000256" key="5">
    <source>
        <dbReference type="ARBA" id="ARBA00023143"/>
    </source>
</evidence>
<dbReference type="EMBL" id="LAZR01054250">
    <property type="protein sequence ID" value="KKK78961.1"/>
    <property type="molecule type" value="Genomic_DNA"/>
</dbReference>
<dbReference type="SUPFAM" id="SSF64518">
    <property type="entry name" value="Phase 1 flagellin"/>
    <property type="match status" value="1"/>
</dbReference>
<dbReference type="PRINTS" id="PR01005">
    <property type="entry name" value="FLGHOOKAP1"/>
</dbReference>
<dbReference type="Pfam" id="PF22638">
    <property type="entry name" value="FlgK_D1"/>
    <property type="match status" value="1"/>
</dbReference>
<dbReference type="AlphaFoldDB" id="A0A0F9B337"/>
<evidence type="ECO:0000256" key="4">
    <source>
        <dbReference type="ARBA" id="ARBA00022525"/>
    </source>
</evidence>
<dbReference type="GO" id="GO:0044780">
    <property type="term" value="P:bacterial-type flagellum assembly"/>
    <property type="evidence" value="ECO:0007669"/>
    <property type="project" value="InterPro"/>
</dbReference>
<dbReference type="InterPro" id="IPR053927">
    <property type="entry name" value="FlgK_helical"/>
</dbReference>
<gene>
    <name evidence="7" type="ORF">LCGC14_2838310</name>
</gene>
<keyword evidence="5" id="KW-0975">Bacterial flagellum</keyword>
<comment type="subcellular location">
    <subcellularLocation>
        <location evidence="1">Bacterial flagellum</location>
    </subcellularLocation>
    <subcellularLocation>
        <location evidence="2">Secreted</location>
    </subcellularLocation>
</comment>
<evidence type="ECO:0000259" key="6">
    <source>
        <dbReference type="Pfam" id="PF22638"/>
    </source>
</evidence>
<evidence type="ECO:0000313" key="7">
    <source>
        <dbReference type="EMBL" id="KKK78961.1"/>
    </source>
</evidence>
<feature type="non-terminal residue" evidence="7">
    <location>
        <position position="339"/>
    </location>
</feature>
<comment type="caution">
    <text evidence="7">The sequence shown here is derived from an EMBL/GenBank/DDBJ whole genome shotgun (WGS) entry which is preliminary data.</text>
</comment>
<comment type="similarity">
    <text evidence="3">Belongs to the flagella basal body rod proteins family.</text>
</comment>
<organism evidence="7">
    <name type="scientific">marine sediment metagenome</name>
    <dbReference type="NCBI Taxonomy" id="412755"/>
    <lineage>
        <taxon>unclassified sequences</taxon>
        <taxon>metagenomes</taxon>
        <taxon>ecological metagenomes</taxon>
    </lineage>
</organism>
<proteinExistence type="inferred from homology"/>
<keyword evidence="4" id="KW-0964">Secreted</keyword>
<dbReference type="GO" id="GO:0009424">
    <property type="term" value="C:bacterial-type flagellum hook"/>
    <property type="evidence" value="ECO:0007669"/>
    <property type="project" value="InterPro"/>
</dbReference>
<evidence type="ECO:0000256" key="1">
    <source>
        <dbReference type="ARBA" id="ARBA00004365"/>
    </source>
</evidence>
<protein>
    <recommendedName>
        <fullName evidence="6">Flagellar hook-associated protein FlgK helical domain-containing protein</fullName>
    </recommendedName>
</protein>
<dbReference type="GO" id="GO:0005198">
    <property type="term" value="F:structural molecule activity"/>
    <property type="evidence" value="ECO:0007669"/>
    <property type="project" value="InterPro"/>
</dbReference>
<accession>A0A0F9B337</accession>
<evidence type="ECO:0000256" key="3">
    <source>
        <dbReference type="ARBA" id="ARBA00009677"/>
    </source>
</evidence>
<dbReference type="PANTHER" id="PTHR30033">
    <property type="entry name" value="FLAGELLAR HOOK-ASSOCIATED PROTEIN 1"/>
    <property type="match status" value="1"/>
</dbReference>
<dbReference type="NCBIfam" id="TIGR02492">
    <property type="entry name" value="flgK_ends"/>
    <property type="match status" value="1"/>
</dbReference>
<reference evidence="7" key="1">
    <citation type="journal article" date="2015" name="Nature">
        <title>Complex archaea that bridge the gap between prokaryotes and eukaryotes.</title>
        <authorList>
            <person name="Spang A."/>
            <person name="Saw J.H."/>
            <person name="Jorgensen S.L."/>
            <person name="Zaremba-Niedzwiedzka K."/>
            <person name="Martijn J."/>
            <person name="Lind A.E."/>
            <person name="van Eijk R."/>
            <person name="Schleper C."/>
            <person name="Guy L."/>
            <person name="Ettema T.J."/>
        </authorList>
    </citation>
    <scope>NUCLEOTIDE SEQUENCE</scope>
</reference>
<dbReference type="InterPro" id="IPR002371">
    <property type="entry name" value="FlgK"/>
</dbReference>
<dbReference type="PANTHER" id="PTHR30033:SF1">
    <property type="entry name" value="FLAGELLAR HOOK-ASSOCIATED PROTEIN 1"/>
    <property type="match status" value="1"/>
</dbReference>
<evidence type="ECO:0000256" key="2">
    <source>
        <dbReference type="ARBA" id="ARBA00004613"/>
    </source>
</evidence>
<dbReference type="GO" id="GO:0005576">
    <property type="term" value="C:extracellular region"/>
    <property type="evidence" value="ECO:0007669"/>
    <property type="project" value="UniProtKB-SubCell"/>
</dbReference>
<name>A0A0F9B337_9ZZZZ</name>
<feature type="domain" description="Flagellar hook-associated protein FlgK helical" evidence="6">
    <location>
        <begin position="104"/>
        <end position="330"/>
    </location>
</feature>